<keyword evidence="4" id="KW-1015">Disulfide bond</keyword>
<comment type="caution">
    <text evidence="6">The sequence shown here is derived from an EMBL/GenBank/DDBJ whole genome shotgun (WGS) entry which is preliminary data.</text>
</comment>
<keyword evidence="2" id="KW-0964">Secreted</keyword>
<feature type="domain" description="BPTI/Kunitz inhibitor" evidence="5">
    <location>
        <begin position="111"/>
        <end position="161"/>
    </location>
</feature>
<dbReference type="PRINTS" id="PR00759">
    <property type="entry name" value="BASICPTASE"/>
</dbReference>
<dbReference type="OrthoDB" id="4473401at2759"/>
<keyword evidence="7" id="KW-1185">Reference proteome</keyword>
<evidence type="ECO:0000313" key="6">
    <source>
        <dbReference type="EMBL" id="RUS81718.1"/>
    </source>
</evidence>
<protein>
    <recommendedName>
        <fullName evidence="5">BPTI/Kunitz inhibitor domain-containing protein</fullName>
    </recommendedName>
</protein>
<evidence type="ECO:0000256" key="1">
    <source>
        <dbReference type="ARBA" id="ARBA00004613"/>
    </source>
</evidence>
<feature type="domain" description="BPTI/Kunitz inhibitor" evidence="5">
    <location>
        <begin position="49"/>
        <end position="102"/>
    </location>
</feature>
<dbReference type="GO" id="GO:0004867">
    <property type="term" value="F:serine-type endopeptidase inhibitor activity"/>
    <property type="evidence" value="ECO:0007669"/>
    <property type="project" value="InterPro"/>
</dbReference>
<dbReference type="Pfam" id="PF00014">
    <property type="entry name" value="Kunitz_BPTI"/>
    <property type="match status" value="2"/>
</dbReference>
<evidence type="ECO:0000259" key="5">
    <source>
        <dbReference type="PROSITE" id="PS50279"/>
    </source>
</evidence>
<dbReference type="Proteomes" id="UP000271974">
    <property type="component" value="Unassembled WGS sequence"/>
</dbReference>
<dbReference type="InterPro" id="IPR036880">
    <property type="entry name" value="Kunitz_BPTI_sf"/>
</dbReference>
<organism evidence="6 7">
    <name type="scientific">Elysia chlorotica</name>
    <name type="common">Eastern emerald elysia</name>
    <name type="synonym">Sea slug</name>
    <dbReference type="NCBI Taxonomy" id="188477"/>
    <lineage>
        <taxon>Eukaryota</taxon>
        <taxon>Metazoa</taxon>
        <taxon>Spiralia</taxon>
        <taxon>Lophotrochozoa</taxon>
        <taxon>Mollusca</taxon>
        <taxon>Gastropoda</taxon>
        <taxon>Heterobranchia</taxon>
        <taxon>Euthyneura</taxon>
        <taxon>Panpulmonata</taxon>
        <taxon>Sacoglossa</taxon>
        <taxon>Placobranchoidea</taxon>
        <taxon>Plakobranchidae</taxon>
        <taxon>Elysia</taxon>
    </lineage>
</organism>
<evidence type="ECO:0000313" key="7">
    <source>
        <dbReference type="Proteomes" id="UP000271974"/>
    </source>
</evidence>
<comment type="subcellular location">
    <subcellularLocation>
        <location evidence="1">Secreted</location>
    </subcellularLocation>
</comment>
<reference evidence="6 7" key="1">
    <citation type="submission" date="2019-01" db="EMBL/GenBank/DDBJ databases">
        <title>A draft genome assembly of the solar-powered sea slug Elysia chlorotica.</title>
        <authorList>
            <person name="Cai H."/>
            <person name="Li Q."/>
            <person name="Fang X."/>
            <person name="Li J."/>
            <person name="Curtis N.E."/>
            <person name="Altenburger A."/>
            <person name="Shibata T."/>
            <person name="Feng M."/>
            <person name="Maeda T."/>
            <person name="Schwartz J.A."/>
            <person name="Shigenobu S."/>
            <person name="Lundholm N."/>
            <person name="Nishiyama T."/>
            <person name="Yang H."/>
            <person name="Hasebe M."/>
            <person name="Li S."/>
            <person name="Pierce S.K."/>
            <person name="Wang J."/>
        </authorList>
    </citation>
    <scope>NUCLEOTIDE SEQUENCE [LARGE SCALE GENOMIC DNA]</scope>
    <source>
        <strain evidence="6">EC2010</strain>
        <tissue evidence="6">Whole organism of an adult</tissue>
    </source>
</reference>
<dbReference type="PROSITE" id="PS00280">
    <property type="entry name" value="BPTI_KUNITZ_1"/>
    <property type="match status" value="2"/>
</dbReference>
<evidence type="ECO:0000256" key="3">
    <source>
        <dbReference type="ARBA" id="ARBA00022729"/>
    </source>
</evidence>
<feature type="non-terminal residue" evidence="6">
    <location>
        <position position="1"/>
    </location>
</feature>
<evidence type="ECO:0000256" key="4">
    <source>
        <dbReference type="ARBA" id="ARBA00023157"/>
    </source>
</evidence>
<dbReference type="EMBL" id="RQTK01000323">
    <property type="protein sequence ID" value="RUS81718.1"/>
    <property type="molecule type" value="Genomic_DNA"/>
</dbReference>
<name>A0A433TJH7_ELYCH</name>
<dbReference type="InterPro" id="IPR002223">
    <property type="entry name" value="Kunitz_BPTI"/>
</dbReference>
<dbReference type="PROSITE" id="PS50279">
    <property type="entry name" value="BPTI_KUNITZ_2"/>
    <property type="match status" value="2"/>
</dbReference>
<dbReference type="SMART" id="SM00131">
    <property type="entry name" value="KU"/>
    <property type="match status" value="2"/>
</dbReference>
<dbReference type="FunFam" id="4.10.410.10:FF:000020">
    <property type="entry name" value="Collagen, type VI, alpha 3"/>
    <property type="match status" value="1"/>
</dbReference>
<dbReference type="AlphaFoldDB" id="A0A433TJH7"/>
<proteinExistence type="predicted"/>
<gene>
    <name evidence="6" type="ORF">EGW08_010525</name>
</gene>
<sequence length="170" mass="18457">GPSGQGCPEYEYPIAGGCRGTRYGCCPDGVTGAQGENGYGCDGTDPATCGLPRERGVLCKGGNYTLWYYYDAEKGYCGRFWYGGCKGNSNRFATENECKNACINVQLPAACRLPATKGSCRGSEMRYHFDYMTGLCKEFEYTGCRGNPNNFGSMSECRSACNGVLSEQRE</sequence>
<dbReference type="CDD" id="cd00109">
    <property type="entry name" value="Kunitz-type"/>
    <property type="match status" value="1"/>
</dbReference>
<evidence type="ECO:0000256" key="2">
    <source>
        <dbReference type="ARBA" id="ARBA00022525"/>
    </source>
</evidence>
<dbReference type="PANTHER" id="PTHR45938">
    <property type="entry name" value="ACP24A4-RELATED"/>
    <property type="match status" value="1"/>
</dbReference>
<dbReference type="PANTHER" id="PTHR45938:SF11">
    <property type="entry name" value="WAP, KAZAL, IMMUNOGLOBULIN, KUNITZ AND NTR DOMAIN-CONTAINING PROTEIN 2-LIKE"/>
    <property type="match status" value="1"/>
</dbReference>
<dbReference type="GO" id="GO:0005615">
    <property type="term" value="C:extracellular space"/>
    <property type="evidence" value="ECO:0007669"/>
    <property type="project" value="TreeGrafter"/>
</dbReference>
<dbReference type="SUPFAM" id="SSF57362">
    <property type="entry name" value="BPTI-like"/>
    <property type="match status" value="2"/>
</dbReference>
<dbReference type="GO" id="GO:0050431">
    <property type="term" value="F:transforming growth factor beta binding"/>
    <property type="evidence" value="ECO:0007669"/>
    <property type="project" value="TreeGrafter"/>
</dbReference>
<dbReference type="GO" id="GO:0048019">
    <property type="term" value="F:receptor antagonist activity"/>
    <property type="evidence" value="ECO:0007669"/>
    <property type="project" value="TreeGrafter"/>
</dbReference>
<keyword evidence="3" id="KW-0732">Signal</keyword>
<dbReference type="InterPro" id="IPR020901">
    <property type="entry name" value="Prtase_inh_Kunz-CS"/>
</dbReference>
<dbReference type="Gene3D" id="4.10.410.10">
    <property type="entry name" value="Pancreatic trypsin inhibitor Kunitz domain"/>
    <property type="match status" value="2"/>
</dbReference>
<accession>A0A433TJH7</accession>